<feature type="disulfide bond" evidence="8">
    <location>
        <begin position="106"/>
        <end position="115"/>
    </location>
</feature>
<feature type="coiled-coil region" evidence="9">
    <location>
        <begin position="842"/>
        <end position="890"/>
    </location>
</feature>
<evidence type="ECO:0000313" key="14">
    <source>
        <dbReference type="RefSeq" id="XP_020671039.2"/>
    </source>
</evidence>
<evidence type="ECO:0000256" key="6">
    <source>
        <dbReference type="ARBA" id="ARBA00023180"/>
    </source>
</evidence>
<feature type="domain" description="Laminin EGF-like" evidence="11">
    <location>
        <begin position="141"/>
        <end position="188"/>
    </location>
</feature>
<feature type="disulfide bond" evidence="8">
    <location>
        <begin position="86"/>
        <end position="98"/>
    </location>
</feature>
<dbReference type="GO" id="GO:0005604">
    <property type="term" value="C:basement membrane"/>
    <property type="evidence" value="ECO:0007669"/>
    <property type="project" value="UniProtKB-SubCell"/>
</dbReference>
<keyword evidence="9" id="KW-0175">Coiled coil</keyword>
<keyword evidence="6" id="KW-0325">Glycoprotein</keyword>
<evidence type="ECO:0000259" key="12">
    <source>
        <dbReference type="PROSITE" id="PS51115"/>
    </source>
</evidence>
<keyword evidence="5 8" id="KW-1015">Disulfide bond</keyword>
<dbReference type="PANTHER" id="PTHR10574">
    <property type="entry name" value="NETRIN/LAMININ-RELATED"/>
    <property type="match status" value="1"/>
</dbReference>
<proteinExistence type="predicted"/>
<keyword evidence="3" id="KW-0677">Repeat</keyword>
<dbReference type="SMART" id="SM00281">
    <property type="entry name" value="LamB"/>
    <property type="match status" value="1"/>
</dbReference>
<evidence type="ECO:0000256" key="3">
    <source>
        <dbReference type="ARBA" id="ARBA00022737"/>
    </source>
</evidence>
<feature type="domain" description="Laminin IV type A" evidence="12">
    <location>
        <begin position="215"/>
        <end position="381"/>
    </location>
</feature>
<dbReference type="Gene3D" id="2.10.25.10">
    <property type="entry name" value="Laminin"/>
    <property type="match status" value="4"/>
</dbReference>
<dbReference type="InterPro" id="IPR050440">
    <property type="entry name" value="Laminin/Netrin_ECM"/>
</dbReference>
<gene>
    <name evidence="14" type="primary">LAMC2</name>
</gene>
<evidence type="ECO:0000259" key="11">
    <source>
        <dbReference type="PROSITE" id="PS50027"/>
    </source>
</evidence>
<keyword evidence="4" id="KW-0084">Basement membrane</keyword>
<evidence type="ECO:0000256" key="8">
    <source>
        <dbReference type="PROSITE-ProRule" id="PRU00460"/>
    </source>
</evidence>
<dbReference type="CTD" id="3918"/>
<sequence length="1170" mass="128405">MPQHWLAILGCLAISFLLPAAAGTRKREACDCNGKSRQCIFDVELLRRTGNGYRCLNCIDNTEGNNCERCKEGFYRQRHQNGCVACGCNPTGSTSVQCDNHGQCHCKPGVTGNKCDRCQDNFHSFSEAGCTAAGQKQISWCNCNPAGSTGKCHSGRCVCKAATTGDQCQSCKQGYYYLDAGNPEGCSPCFCSGHSTKCSSAENYSVHKITSTFQQDDDGWQAQGRESPLQLQWSSHHKEIYVAARSSNPIYFVAPAKFLGNQQLSYGQTLSFHYRVNRPGRHPSQQDVVLEGAGLKVTAPFTPNGRTLPCRSGKMYTLRLDEHPSSNWSPRLSRAEYHRLIGNLTALQIRATYGDSTGYLSNVVLVSAQPTPGTPAPWVEECVCPAGYHGQFCEKCAPGYKREDSAQLGALGNCVLCNCQGGGLCDPETGDCYSGDETMRPVQAACPNGFYSFPRNPQNCQPCPCPSGFGCSVLPSTEEVVCNKCLPGTEGTRCEVCTYGYFGDPLGEKGPARPCQPCQCKDTDPNASWICNRLTGECHCKEGYFRNPLSLNPAEKCQACNCNSVGAEPLRCQSDGSCICKPGFEGRSCEHTRCPDCYSQVKNQVDQYLQQLRGLEMLLHQIDSGGKPEGNAELERKLQEAKEMLQQFLREAQSLQASDRALASRLSKMKVQEFSYQSRLDEIDETTNRLQSLGGQYQTQVQDARRLVERARVDLEQSQGKLGGMIIPSPDIPGSSNSFLILAQEAMTLANRHTQLANTIEQAARAAEDASEQALALLQSSVNGRGSLANSMQGLQKKYGEIKLLSTDLEADAGRLMADADKTYQGSQLLIGFLARLPKVDIALFQEEANQLRQKADSLTSLVDVYMTQYQRLQSNARNWEAEMKELLLKGENDRLASVQLLSRANVAKSMADRALNAGNATLDEVDNILKNLREFDLEVGNKQLKATEAMQRLPVISNTVASATEKTRRAESALGAAVTEAEAARRMAGEAKEIAGGINQEIGRLTLEANRTADGVLALEREIMALRNEARETDARLQRKALEIDTDATAAQEVVQMSQRAKANAGRAGSSAQEVLSALEDILRMMDQPEGMDEESVNMLEANLRKARTSNSQLKEQLLQLEQTASQQKLRIQTLKRSITEILADIKNLEEIRQNLPPKCYNVQPIERP</sequence>
<comment type="subcellular location">
    <subcellularLocation>
        <location evidence="1">Secreted</location>
        <location evidence="1">Extracellular space</location>
        <location evidence="1">Extracellular matrix</location>
        <location evidence="1">Basement membrane</location>
    </subcellularLocation>
</comment>
<dbReference type="InterPro" id="IPR002049">
    <property type="entry name" value="LE_dom"/>
</dbReference>
<evidence type="ECO:0000256" key="1">
    <source>
        <dbReference type="ARBA" id="ARBA00004302"/>
    </source>
</evidence>
<protein>
    <submittedName>
        <fullName evidence="14">Laminin subunit gamma-2</fullName>
    </submittedName>
</protein>
<dbReference type="Pfam" id="PF00052">
    <property type="entry name" value="Laminin_B"/>
    <property type="match status" value="1"/>
</dbReference>
<comment type="caution">
    <text evidence="8">Lacks conserved residue(s) required for the propagation of feature annotation.</text>
</comment>
<dbReference type="RefSeq" id="XP_020671039.2">
    <property type="nucleotide sequence ID" value="XM_020815380.2"/>
</dbReference>
<evidence type="ECO:0000313" key="13">
    <source>
        <dbReference type="Proteomes" id="UP001652642"/>
    </source>
</evidence>
<dbReference type="KEGG" id="pvt:110091307"/>
<feature type="domain" description="Laminin EGF-like" evidence="11">
    <location>
        <begin position="86"/>
        <end position="132"/>
    </location>
</feature>
<keyword evidence="2 10" id="KW-0732">Signal</keyword>
<dbReference type="GO" id="GO:0007411">
    <property type="term" value="P:axon guidance"/>
    <property type="evidence" value="ECO:0007669"/>
    <property type="project" value="TreeGrafter"/>
</dbReference>
<organism evidence="13 14">
    <name type="scientific">Pogona vitticeps</name>
    <name type="common">central bearded dragon</name>
    <dbReference type="NCBI Taxonomy" id="103695"/>
    <lineage>
        <taxon>Eukaryota</taxon>
        <taxon>Metazoa</taxon>
        <taxon>Chordata</taxon>
        <taxon>Craniata</taxon>
        <taxon>Vertebrata</taxon>
        <taxon>Euteleostomi</taxon>
        <taxon>Lepidosauria</taxon>
        <taxon>Squamata</taxon>
        <taxon>Bifurcata</taxon>
        <taxon>Unidentata</taxon>
        <taxon>Episquamata</taxon>
        <taxon>Toxicofera</taxon>
        <taxon>Iguania</taxon>
        <taxon>Acrodonta</taxon>
        <taxon>Agamidae</taxon>
        <taxon>Amphibolurinae</taxon>
        <taxon>Pogona</taxon>
    </lineage>
</organism>
<dbReference type="PRINTS" id="PR00011">
    <property type="entry name" value="EGFLAMININ"/>
</dbReference>
<evidence type="ECO:0000256" key="2">
    <source>
        <dbReference type="ARBA" id="ARBA00022729"/>
    </source>
</evidence>
<dbReference type="PROSITE" id="PS50027">
    <property type="entry name" value="EGF_LAM_2"/>
    <property type="match status" value="2"/>
</dbReference>
<feature type="signal peptide" evidence="10">
    <location>
        <begin position="1"/>
        <end position="23"/>
    </location>
</feature>
<keyword evidence="4" id="KW-0272">Extracellular matrix</keyword>
<dbReference type="Pfam" id="PF00053">
    <property type="entry name" value="EGF_laminin"/>
    <property type="match status" value="6"/>
</dbReference>
<dbReference type="Proteomes" id="UP001652642">
    <property type="component" value="Chromosome 4"/>
</dbReference>
<dbReference type="CDD" id="cd00055">
    <property type="entry name" value="EGF_Lam"/>
    <property type="match status" value="4"/>
</dbReference>
<dbReference type="AlphaFoldDB" id="A0A6J0VJX3"/>
<evidence type="ECO:0000256" key="9">
    <source>
        <dbReference type="SAM" id="Coils"/>
    </source>
</evidence>
<feature type="chain" id="PRO_5046451808" evidence="10">
    <location>
        <begin position="24"/>
        <end position="1170"/>
    </location>
</feature>
<evidence type="ECO:0000256" key="4">
    <source>
        <dbReference type="ARBA" id="ARBA00022869"/>
    </source>
</evidence>
<name>A0A6J0VJX3_9SAUR</name>
<evidence type="ECO:0000256" key="5">
    <source>
        <dbReference type="ARBA" id="ARBA00023157"/>
    </source>
</evidence>
<feature type="coiled-coil region" evidence="9">
    <location>
        <begin position="1017"/>
        <end position="1044"/>
    </location>
</feature>
<feature type="coiled-coil region" evidence="9">
    <location>
        <begin position="1098"/>
        <end position="1153"/>
    </location>
</feature>
<dbReference type="OrthoDB" id="430826at2759"/>
<keyword evidence="13" id="KW-1185">Reference proteome</keyword>
<evidence type="ECO:0000256" key="7">
    <source>
        <dbReference type="ARBA" id="ARBA00023292"/>
    </source>
</evidence>
<dbReference type="GO" id="GO:0009888">
    <property type="term" value="P:tissue development"/>
    <property type="evidence" value="ECO:0007669"/>
    <property type="project" value="TreeGrafter"/>
</dbReference>
<dbReference type="InParanoid" id="A0A6J0VJX3"/>
<evidence type="ECO:0000256" key="10">
    <source>
        <dbReference type="SAM" id="SignalP"/>
    </source>
</evidence>
<reference evidence="14" key="1">
    <citation type="submission" date="2025-08" db="UniProtKB">
        <authorList>
            <consortium name="RefSeq"/>
        </authorList>
    </citation>
    <scope>IDENTIFICATION</scope>
</reference>
<dbReference type="SUPFAM" id="SSF57196">
    <property type="entry name" value="EGF/Laminin"/>
    <property type="match status" value="3"/>
</dbReference>
<accession>A0A6J0VJX3</accession>
<dbReference type="PROSITE" id="PS51115">
    <property type="entry name" value="LAMININ_IVA"/>
    <property type="match status" value="1"/>
</dbReference>
<dbReference type="GO" id="GO:0009887">
    <property type="term" value="P:animal organ morphogenesis"/>
    <property type="evidence" value="ECO:0007669"/>
    <property type="project" value="TreeGrafter"/>
</dbReference>
<dbReference type="PROSITE" id="PS01248">
    <property type="entry name" value="EGF_LAM_1"/>
    <property type="match status" value="2"/>
</dbReference>
<dbReference type="InterPro" id="IPR000742">
    <property type="entry name" value="EGF"/>
</dbReference>
<keyword evidence="4" id="KW-0964">Secreted</keyword>
<dbReference type="SMART" id="SM00181">
    <property type="entry name" value="EGF"/>
    <property type="match status" value="5"/>
</dbReference>
<feature type="coiled-coil region" evidence="9">
    <location>
        <begin position="598"/>
        <end position="658"/>
    </location>
</feature>
<keyword evidence="7 8" id="KW-0424">Laminin EGF-like domain</keyword>
<dbReference type="GeneID" id="110091307"/>
<dbReference type="SMART" id="SM00180">
    <property type="entry name" value="EGF_Lam"/>
    <property type="match status" value="6"/>
</dbReference>
<dbReference type="InterPro" id="IPR000034">
    <property type="entry name" value="Laminin_IV"/>
</dbReference>
<feature type="disulfide bond" evidence="8">
    <location>
        <begin position="159"/>
        <end position="168"/>
    </location>
</feature>
<dbReference type="PANTHER" id="PTHR10574:SF313">
    <property type="entry name" value="LAMININ SUBUNIT GAMMA-2"/>
    <property type="match status" value="1"/>
</dbReference>